<dbReference type="AlphaFoldDB" id="A0A161ZXB2"/>
<dbReference type="Gramene" id="KZM91740">
    <property type="protein sequence ID" value="KZM91740"/>
    <property type="gene ID" value="DCAR_020895"/>
</dbReference>
<keyword evidence="1" id="KW-0732">Signal</keyword>
<reference evidence="4" key="1">
    <citation type="journal article" date="2016" name="Nat. Genet.">
        <title>A high-quality carrot genome assembly provides new insights into carotenoid accumulation and asterid genome evolution.</title>
        <authorList>
            <person name="Iorizzo M."/>
            <person name="Ellison S."/>
            <person name="Senalik D."/>
            <person name="Zeng P."/>
            <person name="Satapoomin P."/>
            <person name="Huang J."/>
            <person name="Bowman M."/>
            <person name="Iovene M."/>
            <person name="Sanseverino W."/>
            <person name="Cavagnaro P."/>
            <person name="Yildiz M."/>
            <person name="Macko-Podgorni A."/>
            <person name="Moranska E."/>
            <person name="Grzebelus E."/>
            <person name="Grzebelus D."/>
            <person name="Ashrafi H."/>
            <person name="Zheng Z."/>
            <person name="Cheng S."/>
            <person name="Spooner D."/>
            <person name="Van Deynze A."/>
            <person name="Simon P."/>
        </authorList>
    </citation>
    <scope>NUCLEOTIDE SEQUENCE [LARGE SCALE GENOMIC DNA]</scope>
    <source>
        <tissue evidence="4">Leaf</tissue>
    </source>
</reference>
<evidence type="ECO:0000313" key="4">
    <source>
        <dbReference type="EMBL" id="KZM91740.1"/>
    </source>
</evidence>
<dbReference type="STRING" id="79200.A0A161ZXB2"/>
<dbReference type="InterPro" id="IPR008502">
    <property type="entry name" value="Prolamin-like"/>
</dbReference>
<dbReference type="EMBL" id="LNRQ01000006">
    <property type="protein sequence ID" value="KZM91740.1"/>
    <property type="molecule type" value="Genomic_DNA"/>
</dbReference>
<evidence type="ECO:0000256" key="2">
    <source>
        <dbReference type="SAM" id="MobiDB-lite"/>
    </source>
</evidence>
<gene>
    <name evidence="4" type="ORF">DCAR_020895</name>
</gene>
<name>A0A161ZXB2_DAUCS</name>
<dbReference type="Pfam" id="PF05617">
    <property type="entry name" value="Prolamin_like"/>
    <property type="match status" value="1"/>
</dbReference>
<evidence type="ECO:0000259" key="3">
    <source>
        <dbReference type="Pfam" id="PF05617"/>
    </source>
</evidence>
<dbReference type="PRINTS" id="PR01217">
    <property type="entry name" value="PRICHEXTENSN"/>
</dbReference>
<feature type="compositionally biased region" description="Pro residues" evidence="2">
    <location>
        <begin position="137"/>
        <end position="184"/>
    </location>
</feature>
<proteinExistence type="predicted"/>
<accession>A0A161ZXB2</accession>
<feature type="region of interest" description="Disordered" evidence="2">
    <location>
        <begin position="86"/>
        <end position="205"/>
    </location>
</feature>
<feature type="compositionally biased region" description="Basic and acidic residues" evidence="2">
    <location>
        <begin position="194"/>
        <end position="205"/>
    </location>
</feature>
<organism evidence="4">
    <name type="scientific">Daucus carota subsp. sativus</name>
    <name type="common">Carrot</name>
    <dbReference type="NCBI Taxonomy" id="79200"/>
    <lineage>
        <taxon>Eukaryota</taxon>
        <taxon>Viridiplantae</taxon>
        <taxon>Streptophyta</taxon>
        <taxon>Embryophyta</taxon>
        <taxon>Tracheophyta</taxon>
        <taxon>Spermatophyta</taxon>
        <taxon>Magnoliopsida</taxon>
        <taxon>eudicotyledons</taxon>
        <taxon>Gunneridae</taxon>
        <taxon>Pentapetalae</taxon>
        <taxon>asterids</taxon>
        <taxon>campanulids</taxon>
        <taxon>Apiales</taxon>
        <taxon>Apiaceae</taxon>
        <taxon>Apioideae</taxon>
        <taxon>Scandiceae</taxon>
        <taxon>Daucinae</taxon>
        <taxon>Daucus</taxon>
        <taxon>Daucus sect. Daucus</taxon>
    </lineage>
</organism>
<sequence>MLASSNTVPQEMPYDFPTCLEAVKGCFYEIHQFKRGFLSGVVPEPGSGLIGPACCAAIMEIHEKCWFFICPDPFFTPQLQNYCTRQSQMAPGPNPDTPLAPGPDPDPDTPSQAPSVDPPAPAPKDDPPAPAPEDDPPAPSVDPPAPAPAPAPKDDPPAPAPAPKDDPPAPAPAPKDDPPVPAPSCIPRRHHHHGGGDLSEKWFCT</sequence>
<feature type="domain" description="Prolamin-like" evidence="3">
    <location>
        <begin position="43"/>
        <end position="83"/>
    </location>
</feature>
<protein>
    <recommendedName>
        <fullName evidence="3">Prolamin-like domain-containing protein</fullName>
    </recommendedName>
</protein>
<feature type="compositionally biased region" description="Pro residues" evidence="2">
    <location>
        <begin position="92"/>
        <end position="104"/>
    </location>
</feature>
<evidence type="ECO:0000256" key="1">
    <source>
        <dbReference type="ARBA" id="ARBA00022729"/>
    </source>
</evidence>
<comment type="caution">
    <text evidence="4">The sequence shown here is derived from an EMBL/GenBank/DDBJ whole genome shotgun (WGS) entry which is preliminary data.</text>
</comment>